<keyword evidence="5" id="KW-1185">Reference proteome</keyword>
<dbReference type="STRING" id="1423807.FD16_GL002405"/>
<feature type="domain" description="Choloylglycine hydrolase/NAAA C-terminal" evidence="3">
    <location>
        <begin position="13"/>
        <end position="301"/>
    </location>
</feature>
<evidence type="ECO:0000256" key="1">
    <source>
        <dbReference type="ARBA" id="ARBA00006625"/>
    </source>
</evidence>
<dbReference type="GO" id="GO:0016787">
    <property type="term" value="F:hydrolase activity"/>
    <property type="evidence" value="ECO:0007669"/>
    <property type="project" value="UniProtKB-KW"/>
</dbReference>
<evidence type="ECO:0000313" key="4">
    <source>
        <dbReference type="EMBL" id="KRM12410.1"/>
    </source>
</evidence>
<dbReference type="PANTHER" id="PTHR35527:SF2">
    <property type="entry name" value="HYDROLASE"/>
    <property type="match status" value="1"/>
</dbReference>
<dbReference type="InterPro" id="IPR029055">
    <property type="entry name" value="Ntn_hydrolases_N"/>
</dbReference>
<sequence>MTLNRQSGDDNMCTSLTINADNNHLMFGRTMDFPTKTPWQLTYLPTQYHFRSVTGGQVFTSRHVILGGMRQTHGHYLIGDGINDAGLTVAELYFPVEATYYDAPVAGKINLSPQDFTTWLLAQHASVAEITAELSQVALIGVQWYDLEAIYPFHWVLADKTGSYLIEPTGQQLTVRKNPVGVLTNTPNFDRQIANLNQFLNLNDANWGGATQTKVKQFNGEIPNRTIPTDRFIKTSIWKYRDAPTNLSQRDIIQFLHTVKIDKHNDRHDYTHYYGVIDTATQEYWFQGVNDPTTTKVSIKDLAGEPTRTFAKE</sequence>
<organism evidence="4 5">
    <name type="scientific">Paucilactobacillus suebicus DSM 5007 = KCTC 3549</name>
    <dbReference type="NCBI Taxonomy" id="1423807"/>
    <lineage>
        <taxon>Bacteria</taxon>
        <taxon>Bacillati</taxon>
        <taxon>Bacillota</taxon>
        <taxon>Bacilli</taxon>
        <taxon>Lactobacillales</taxon>
        <taxon>Lactobacillaceae</taxon>
        <taxon>Paucilactobacillus</taxon>
    </lineage>
</organism>
<proteinExistence type="inferred from homology"/>
<dbReference type="InterPro" id="IPR029132">
    <property type="entry name" value="CBAH/NAAA_C"/>
</dbReference>
<accession>A0A0R1W440</accession>
<evidence type="ECO:0000256" key="2">
    <source>
        <dbReference type="ARBA" id="ARBA00022801"/>
    </source>
</evidence>
<dbReference type="EMBL" id="AZGF01000008">
    <property type="protein sequence ID" value="KRM12410.1"/>
    <property type="molecule type" value="Genomic_DNA"/>
</dbReference>
<dbReference type="Pfam" id="PF02275">
    <property type="entry name" value="CBAH"/>
    <property type="match status" value="1"/>
</dbReference>
<gene>
    <name evidence="4" type="ORF">FD16_GL002405</name>
</gene>
<evidence type="ECO:0000259" key="3">
    <source>
        <dbReference type="Pfam" id="PF02275"/>
    </source>
</evidence>
<comment type="similarity">
    <text evidence="1">Belongs to the peptidase C59 family.</text>
</comment>
<dbReference type="Proteomes" id="UP000051820">
    <property type="component" value="Unassembled WGS sequence"/>
</dbReference>
<comment type="caution">
    <text evidence="4">The sequence shown here is derived from an EMBL/GenBank/DDBJ whole genome shotgun (WGS) entry which is preliminary data.</text>
</comment>
<evidence type="ECO:0000313" key="5">
    <source>
        <dbReference type="Proteomes" id="UP000051820"/>
    </source>
</evidence>
<name>A0A0R1W440_9LACO</name>
<dbReference type="Gene3D" id="3.60.60.10">
    <property type="entry name" value="Penicillin V Acylase, Chain A"/>
    <property type="match status" value="1"/>
</dbReference>
<dbReference type="PATRIC" id="fig|1423807.3.peg.2483"/>
<dbReference type="InterPro" id="IPR052193">
    <property type="entry name" value="Peptidase_C59"/>
</dbReference>
<protein>
    <submittedName>
        <fullName evidence="4">Choloylglycine hydrolase</fullName>
    </submittedName>
</protein>
<reference evidence="4 5" key="1">
    <citation type="journal article" date="2015" name="Genome Announc.">
        <title>Expanding the biotechnology potential of lactobacilli through comparative genomics of 213 strains and associated genera.</title>
        <authorList>
            <person name="Sun Z."/>
            <person name="Harris H.M."/>
            <person name="McCann A."/>
            <person name="Guo C."/>
            <person name="Argimon S."/>
            <person name="Zhang W."/>
            <person name="Yang X."/>
            <person name="Jeffery I.B."/>
            <person name="Cooney J.C."/>
            <person name="Kagawa T.F."/>
            <person name="Liu W."/>
            <person name="Song Y."/>
            <person name="Salvetti E."/>
            <person name="Wrobel A."/>
            <person name="Rasinkangas P."/>
            <person name="Parkhill J."/>
            <person name="Rea M.C."/>
            <person name="O'Sullivan O."/>
            <person name="Ritari J."/>
            <person name="Douillard F.P."/>
            <person name="Paul Ross R."/>
            <person name="Yang R."/>
            <person name="Briner A.E."/>
            <person name="Felis G.E."/>
            <person name="de Vos W.M."/>
            <person name="Barrangou R."/>
            <person name="Klaenhammer T.R."/>
            <person name="Caufield P.W."/>
            <person name="Cui Y."/>
            <person name="Zhang H."/>
            <person name="O'Toole P.W."/>
        </authorList>
    </citation>
    <scope>NUCLEOTIDE SEQUENCE [LARGE SCALE GENOMIC DNA]</scope>
    <source>
        <strain evidence="4 5">DSM 5007</strain>
    </source>
</reference>
<dbReference type="eggNOG" id="COG3049">
    <property type="taxonomic scope" value="Bacteria"/>
</dbReference>
<dbReference type="AlphaFoldDB" id="A0A0R1W440"/>
<keyword evidence="2 4" id="KW-0378">Hydrolase</keyword>
<dbReference type="SUPFAM" id="SSF56235">
    <property type="entry name" value="N-terminal nucleophile aminohydrolases (Ntn hydrolases)"/>
    <property type="match status" value="1"/>
</dbReference>
<dbReference type="PANTHER" id="PTHR35527">
    <property type="entry name" value="CHOLOYLGLYCINE HYDROLASE"/>
    <property type="match status" value="1"/>
</dbReference>